<dbReference type="PANTHER" id="PTHR13789">
    <property type="entry name" value="MONOOXYGENASE"/>
    <property type="match status" value="1"/>
</dbReference>
<reference evidence="4 5" key="1">
    <citation type="submission" date="2021-03" db="EMBL/GenBank/DDBJ databases">
        <title>Sequencing the genomes of 1000 actinobacteria strains.</title>
        <authorList>
            <person name="Klenk H.-P."/>
        </authorList>
    </citation>
    <scope>NUCLEOTIDE SEQUENCE [LARGE SCALE GENOMIC DNA]</scope>
    <source>
        <strain evidence="4 5">DSM 45516</strain>
    </source>
</reference>
<keyword evidence="1" id="KW-0560">Oxidoreductase</keyword>
<dbReference type="SUPFAM" id="SSF51905">
    <property type="entry name" value="FAD/NAD(P)-binding domain"/>
    <property type="match status" value="1"/>
</dbReference>
<dbReference type="RefSeq" id="WP_209892398.1">
    <property type="nucleotide sequence ID" value="NZ_JAGGMR010000001.1"/>
</dbReference>
<dbReference type="PANTHER" id="PTHR13789:SF309">
    <property type="entry name" value="PUTATIVE (AFU_ORTHOLOGUE AFUA_6G14510)-RELATED"/>
    <property type="match status" value="1"/>
</dbReference>
<dbReference type="InterPro" id="IPR002938">
    <property type="entry name" value="FAD-bd"/>
</dbReference>
<comment type="caution">
    <text evidence="4">The sequence shown here is derived from an EMBL/GenBank/DDBJ whole genome shotgun (WGS) entry which is preliminary data.</text>
</comment>
<dbReference type="EMBL" id="JAGGMR010000001">
    <property type="protein sequence ID" value="MBP2191179.1"/>
    <property type="molecule type" value="Genomic_DNA"/>
</dbReference>
<feature type="domain" description="FAD-binding" evidence="3">
    <location>
        <begin position="10"/>
        <end position="349"/>
    </location>
</feature>
<dbReference type="InterPro" id="IPR036188">
    <property type="entry name" value="FAD/NAD-bd_sf"/>
</dbReference>
<dbReference type="Proteomes" id="UP001519325">
    <property type="component" value="Unassembled WGS sequence"/>
</dbReference>
<dbReference type="Pfam" id="PF01494">
    <property type="entry name" value="FAD_binding_3"/>
    <property type="match status" value="1"/>
</dbReference>
<dbReference type="InterPro" id="IPR050493">
    <property type="entry name" value="FAD-dep_Monooxygenase_BioMet"/>
</dbReference>
<dbReference type="Gene3D" id="3.50.50.60">
    <property type="entry name" value="FAD/NAD(P)-binding domain"/>
    <property type="match status" value="1"/>
</dbReference>
<organism evidence="4 5">
    <name type="scientific">Nocardia goodfellowii</name>
    <dbReference type="NCBI Taxonomy" id="882446"/>
    <lineage>
        <taxon>Bacteria</taxon>
        <taxon>Bacillati</taxon>
        <taxon>Actinomycetota</taxon>
        <taxon>Actinomycetes</taxon>
        <taxon>Mycobacteriales</taxon>
        <taxon>Nocardiaceae</taxon>
        <taxon>Nocardia</taxon>
    </lineage>
</organism>
<evidence type="ECO:0000259" key="3">
    <source>
        <dbReference type="Pfam" id="PF01494"/>
    </source>
</evidence>
<keyword evidence="2" id="KW-0503">Monooxygenase</keyword>
<evidence type="ECO:0000313" key="5">
    <source>
        <dbReference type="Proteomes" id="UP001519325"/>
    </source>
</evidence>
<evidence type="ECO:0000313" key="4">
    <source>
        <dbReference type="EMBL" id="MBP2191179.1"/>
    </source>
</evidence>
<evidence type="ECO:0000256" key="1">
    <source>
        <dbReference type="ARBA" id="ARBA00023002"/>
    </source>
</evidence>
<gene>
    <name evidence="4" type="ORF">BJ987_004080</name>
</gene>
<sequence length="413" mass="45566">MARQSTKNGRVAVIGGGPAGMATALSVRQTGHEVTVFERYPHARVAGNILNLWPAPIKALGLMGVDTAGLGAGCFTEFRSHRGKRRARIQLPDDIVRDYHGGYIGLLRRELYERMLATLPEGVIQFDRGVTSFEQDRSGVRLHMSDGAIEEADVLVGADGIDSLVRRTLWGDSPKREHNLHVLAGFVLGKKIDGVEYNENILNHSRTVQGTWSGMLYRGEYGYQWWVLEAHDADADAEFTQNIGARARMLAAEFGAPLTTLIDATDPGNMQRWPIRDRKPIGRWSSGRVTLAGDAAHPTSPYAAYGAGMATEDGYFIGRTLAGVDLTEHDAVTAALARYEKPRKPHTARQSNQAYYLGQLFHHTPRPLRRLRDAILDHTPLLQKVAGDSSPGEIIEQIALIDEAEQRFNALRS</sequence>
<evidence type="ECO:0000256" key="2">
    <source>
        <dbReference type="ARBA" id="ARBA00023033"/>
    </source>
</evidence>
<protein>
    <submittedName>
        <fullName evidence="4">2-polyprenyl-6-methoxyphenol hydroxylase-like FAD-dependent oxidoreductase</fullName>
    </submittedName>
</protein>
<accession>A0ABS4QHL1</accession>
<keyword evidence="5" id="KW-1185">Reference proteome</keyword>
<name>A0ABS4QHL1_9NOCA</name>
<proteinExistence type="predicted"/>
<dbReference type="PRINTS" id="PR00420">
    <property type="entry name" value="RNGMNOXGNASE"/>
</dbReference>